<dbReference type="PRINTS" id="PR00320">
    <property type="entry name" value="GPROTEINBRPT"/>
</dbReference>
<keyword evidence="1" id="KW-0813">Transport</keyword>
<dbReference type="Proteomes" id="UP000480350">
    <property type="component" value="Unassembled WGS sequence"/>
</dbReference>
<evidence type="ECO:0000313" key="12">
    <source>
        <dbReference type="EMBL" id="MXQ06343.1"/>
    </source>
</evidence>
<dbReference type="InterPro" id="IPR002327">
    <property type="entry name" value="Cyt_c_1A/1B"/>
</dbReference>
<name>A0A7C9INP3_9RHOB</name>
<feature type="repeat" description="WD" evidence="8">
    <location>
        <begin position="104"/>
        <end position="135"/>
    </location>
</feature>
<dbReference type="PROSITE" id="PS50294">
    <property type="entry name" value="WD_REPEATS_REGION"/>
    <property type="match status" value="3"/>
</dbReference>
<dbReference type="InterPro" id="IPR020472">
    <property type="entry name" value="WD40_PAC1"/>
</dbReference>
<evidence type="ECO:0000313" key="13">
    <source>
        <dbReference type="Proteomes" id="UP000480350"/>
    </source>
</evidence>
<dbReference type="PROSITE" id="PS51007">
    <property type="entry name" value="CYTC"/>
    <property type="match status" value="1"/>
</dbReference>
<gene>
    <name evidence="12" type="ORF">GQ651_00645</name>
</gene>
<dbReference type="EMBL" id="WUPT01000001">
    <property type="protein sequence ID" value="MXQ06343.1"/>
    <property type="molecule type" value="Genomic_DNA"/>
</dbReference>
<protein>
    <submittedName>
        <fullName evidence="12">C-type cytochrome</fullName>
    </submittedName>
</protein>
<evidence type="ECO:0000256" key="2">
    <source>
        <dbReference type="ARBA" id="ARBA00022574"/>
    </source>
</evidence>
<keyword evidence="10" id="KW-0732">Signal</keyword>
<comment type="caution">
    <text evidence="12">The sequence shown here is derived from an EMBL/GenBank/DDBJ whole genome shotgun (WGS) entry which is preliminary data.</text>
</comment>
<evidence type="ECO:0000256" key="5">
    <source>
        <dbReference type="ARBA" id="ARBA00022737"/>
    </source>
</evidence>
<proteinExistence type="predicted"/>
<evidence type="ECO:0000256" key="4">
    <source>
        <dbReference type="ARBA" id="ARBA00022723"/>
    </source>
</evidence>
<keyword evidence="2 8" id="KW-0853">WD repeat</keyword>
<evidence type="ECO:0000256" key="9">
    <source>
        <dbReference type="PROSITE-ProRule" id="PRU00433"/>
    </source>
</evidence>
<dbReference type="InterPro" id="IPR009056">
    <property type="entry name" value="Cyt_c-like_dom"/>
</dbReference>
<keyword evidence="6" id="KW-0249">Electron transport</keyword>
<evidence type="ECO:0000259" key="11">
    <source>
        <dbReference type="PROSITE" id="PS51007"/>
    </source>
</evidence>
<dbReference type="Pfam" id="PF00034">
    <property type="entry name" value="Cytochrom_C"/>
    <property type="match status" value="1"/>
</dbReference>
<sequence>MRALVCLTLMAAPAAAADFRLLVGHGGPVMDAAVSHDGRHALTASFDNSVGYWTLGGEEVTWLEGHEAAVKTAIFLPGGRAASGGDDFAIEVWDLQAGQRRERLEGHKGQVASLAVSPDGALLASASWDGSVGLWPLDGQGAPQFMTGHEASVTDVAFSPDGTLVYSTSADGTIRAWDVATASEKRLLLSHGFGVNTILVGDGWFAYGAVDGGTRVIDSTTDTLLADLTLERRPILSMALRPDGGEIAVGDGEGYVMTVSTEDWRINGDFRAAAKGPVWALAYTGDGEGLLGGGIDDTAYVWPAHNTLDAPIMATVERGFLKDPDKMSNGERQFRRKCSICHSLTEDGARRAGPTLAGVFGRKAGTVPGYLYSETLTGLDIEWNDETIDLLFDLGPDHYIPGSKMPMQVIQNPDDRDDLIAYLKNNT</sequence>
<dbReference type="InterPro" id="IPR019775">
    <property type="entry name" value="WD40_repeat_CS"/>
</dbReference>
<dbReference type="InterPro" id="IPR036909">
    <property type="entry name" value="Cyt_c-like_dom_sf"/>
</dbReference>
<dbReference type="InterPro" id="IPR015943">
    <property type="entry name" value="WD40/YVTN_repeat-like_dom_sf"/>
</dbReference>
<keyword evidence="5" id="KW-0677">Repeat</keyword>
<dbReference type="AlphaFoldDB" id="A0A7C9INP3"/>
<dbReference type="CDD" id="cd00200">
    <property type="entry name" value="WD40"/>
    <property type="match status" value="1"/>
</dbReference>
<dbReference type="InterPro" id="IPR001680">
    <property type="entry name" value="WD40_rpt"/>
</dbReference>
<evidence type="ECO:0000256" key="8">
    <source>
        <dbReference type="PROSITE-ProRule" id="PRU00221"/>
    </source>
</evidence>
<dbReference type="PROSITE" id="PS00678">
    <property type="entry name" value="WD_REPEATS_1"/>
    <property type="match status" value="2"/>
</dbReference>
<dbReference type="PROSITE" id="PS50082">
    <property type="entry name" value="WD_REPEATS_2"/>
    <property type="match status" value="4"/>
</dbReference>
<dbReference type="Pfam" id="PF00400">
    <property type="entry name" value="WD40"/>
    <property type="match status" value="4"/>
</dbReference>
<dbReference type="SUPFAM" id="SSF46626">
    <property type="entry name" value="Cytochrome c"/>
    <property type="match status" value="1"/>
</dbReference>
<dbReference type="PRINTS" id="PR00604">
    <property type="entry name" value="CYTCHRMECIAB"/>
</dbReference>
<evidence type="ECO:0000256" key="6">
    <source>
        <dbReference type="ARBA" id="ARBA00022982"/>
    </source>
</evidence>
<reference evidence="12 13" key="2">
    <citation type="submission" date="2020-03" db="EMBL/GenBank/DDBJ databases">
        <title>Kangsaoukella pontilimi gen. nov., sp. nov., a new member of the family Rhodobacteraceae isolated from a tidal mudflat.</title>
        <authorList>
            <person name="Kim I.S."/>
        </authorList>
    </citation>
    <scope>NUCLEOTIDE SEQUENCE [LARGE SCALE GENOMIC DNA]</scope>
    <source>
        <strain evidence="12 13">GH1-50</strain>
    </source>
</reference>
<feature type="repeat" description="WD" evidence="8">
    <location>
        <begin position="22"/>
        <end position="55"/>
    </location>
</feature>
<evidence type="ECO:0000256" key="10">
    <source>
        <dbReference type="SAM" id="SignalP"/>
    </source>
</evidence>
<organism evidence="12 13">
    <name type="scientific">Kangsaoukella pontilimi</name>
    <dbReference type="NCBI Taxonomy" id="2691042"/>
    <lineage>
        <taxon>Bacteria</taxon>
        <taxon>Pseudomonadati</taxon>
        <taxon>Pseudomonadota</taxon>
        <taxon>Alphaproteobacteria</taxon>
        <taxon>Rhodobacterales</taxon>
        <taxon>Paracoccaceae</taxon>
        <taxon>Kangsaoukella</taxon>
    </lineage>
</organism>
<dbReference type="Gene3D" id="1.10.760.10">
    <property type="entry name" value="Cytochrome c-like domain"/>
    <property type="match status" value="1"/>
</dbReference>
<keyword evidence="13" id="KW-1185">Reference proteome</keyword>
<dbReference type="SUPFAM" id="SSF50978">
    <property type="entry name" value="WD40 repeat-like"/>
    <property type="match status" value="1"/>
</dbReference>
<evidence type="ECO:0000256" key="3">
    <source>
        <dbReference type="ARBA" id="ARBA00022617"/>
    </source>
</evidence>
<feature type="signal peptide" evidence="10">
    <location>
        <begin position="1"/>
        <end position="16"/>
    </location>
</feature>
<dbReference type="PANTHER" id="PTHR22847">
    <property type="entry name" value="WD40 REPEAT PROTEIN"/>
    <property type="match status" value="1"/>
</dbReference>
<evidence type="ECO:0000256" key="7">
    <source>
        <dbReference type="ARBA" id="ARBA00023004"/>
    </source>
</evidence>
<evidence type="ECO:0000256" key="1">
    <source>
        <dbReference type="ARBA" id="ARBA00022448"/>
    </source>
</evidence>
<dbReference type="GO" id="GO:0009055">
    <property type="term" value="F:electron transfer activity"/>
    <property type="evidence" value="ECO:0007669"/>
    <property type="project" value="InterPro"/>
</dbReference>
<dbReference type="GO" id="GO:0046872">
    <property type="term" value="F:metal ion binding"/>
    <property type="evidence" value="ECO:0007669"/>
    <property type="project" value="UniProtKB-KW"/>
</dbReference>
<dbReference type="Gene3D" id="2.130.10.10">
    <property type="entry name" value="YVTN repeat-like/Quinoprotein amine dehydrogenase"/>
    <property type="match status" value="2"/>
</dbReference>
<dbReference type="GO" id="GO:0020037">
    <property type="term" value="F:heme binding"/>
    <property type="evidence" value="ECO:0007669"/>
    <property type="project" value="InterPro"/>
</dbReference>
<keyword evidence="4 9" id="KW-0479">Metal-binding</keyword>
<keyword evidence="7 9" id="KW-0408">Iron</keyword>
<feature type="chain" id="PRO_5028859997" evidence="10">
    <location>
        <begin position="17"/>
        <end position="427"/>
    </location>
</feature>
<feature type="repeat" description="WD" evidence="8">
    <location>
        <begin position="146"/>
        <end position="187"/>
    </location>
</feature>
<dbReference type="PANTHER" id="PTHR22847:SF637">
    <property type="entry name" value="WD REPEAT DOMAIN 5B"/>
    <property type="match status" value="1"/>
</dbReference>
<dbReference type="InterPro" id="IPR036322">
    <property type="entry name" value="WD40_repeat_dom_sf"/>
</dbReference>
<keyword evidence="3 9" id="KW-0349">Heme</keyword>
<feature type="repeat" description="WD" evidence="8">
    <location>
        <begin position="63"/>
        <end position="103"/>
    </location>
</feature>
<feature type="domain" description="Cytochrome c" evidence="11">
    <location>
        <begin position="325"/>
        <end position="427"/>
    </location>
</feature>
<reference evidence="12 13" key="1">
    <citation type="submission" date="2019-12" db="EMBL/GenBank/DDBJ databases">
        <authorList>
            <person name="Lee S.D."/>
        </authorList>
    </citation>
    <scope>NUCLEOTIDE SEQUENCE [LARGE SCALE GENOMIC DNA]</scope>
    <source>
        <strain evidence="12 13">GH1-50</strain>
    </source>
</reference>
<accession>A0A7C9INP3</accession>
<dbReference type="SMART" id="SM00320">
    <property type="entry name" value="WD40"/>
    <property type="match status" value="7"/>
</dbReference>